<evidence type="ECO:0000313" key="8">
    <source>
        <dbReference type="EMBL" id="CAI8050062.1"/>
    </source>
</evidence>
<dbReference type="CDD" id="cd22970">
    <property type="entry name" value="DD_NDKH5-like"/>
    <property type="match status" value="1"/>
</dbReference>
<dbReference type="GO" id="GO:0006241">
    <property type="term" value="P:CTP biosynthetic process"/>
    <property type="evidence" value="ECO:0007669"/>
    <property type="project" value="InterPro"/>
</dbReference>
<dbReference type="GO" id="GO:1902176">
    <property type="term" value="P:negative regulation of oxidative stress-induced intrinsic apoptotic signaling pathway"/>
    <property type="evidence" value="ECO:0007669"/>
    <property type="project" value="TreeGrafter"/>
</dbReference>
<dbReference type="Pfam" id="PF05186">
    <property type="entry name" value="Dpy-30"/>
    <property type="match status" value="1"/>
</dbReference>
<dbReference type="GO" id="GO:0006228">
    <property type="term" value="P:UTP biosynthetic process"/>
    <property type="evidence" value="ECO:0007669"/>
    <property type="project" value="InterPro"/>
</dbReference>
<comment type="subcellular location">
    <subcellularLocation>
        <location evidence="1">Cell projection</location>
        <location evidence="1">Cilium</location>
    </subcellularLocation>
</comment>
<keyword evidence="3" id="KW-0378">Hydrolase</keyword>
<evidence type="ECO:0000256" key="2">
    <source>
        <dbReference type="ARBA" id="ARBA00008142"/>
    </source>
</evidence>
<dbReference type="InterPro" id="IPR034907">
    <property type="entry name" value="NDK-like_dom"/>
</dbReference>
<dbReference type="GO" id="GO:0004550">
    <property type="term" value="F:nucleoside diphosphate kinase activity"/>
    <property type="evidence" value="ECO:0007669"/>
    <property type="project" value="InterPro"/>
</dbReference>
<feature type="binding site" evidence="5">
    <location>
        <position position="129"/>
    </location>
    <ligand>
        <name>ATP</name>
        <dbReference type="ChEBI" id="CHEBI:30616"/>
    </ligand>
</feature>
<dbReference type="Pfam" id="PF00334">
    <property type="entry name" value="NDK"/>
    <property type="match status" value="1"/>
</dbReference>
<dbReference type="Proteomes" id="UP001174909">
    <property type="component" value="Unassembled WGS sequence"/>
</dbReference>
<keyword evidence="8" id="KW-0808">Transferase</keyword>
<feature type="binding site" evidence="5">
    <location>
        <position position="105"/>
    </location>
    <ligand>
        <name>ATP</name>
        <dbReference type="ChEBI" id="CHEBI:30616"/>
    </ligand>
</feature>
<dbReference type="PANTHER" id="PTHR46161">
    <property type="entry name" value="NUCLEOSIDE DIPHOSPHATE KINASE"/>
    <property type="match status" value="1"/>
</dbReference>
<evidence type="ECO:0000256" key="3">
    <source>
        <dbReference type="ARBA" id="ARBA00022801"/>
    </source>
</evidence>
<dbReference type="EMBL" id="CASHTH010003832">
    <property type="protein sequence ID" value="CAI8050062.1"/>
    <property type="molecule type" value="Genomic_DNA"/>
</dbReference>
<dbReference type="GO" id="GO:0003341">
    <property type="term" value="P:cilium movement"/>
    <property type="evidence" value="ECO:0007669"/>
    <property type="project" value="TreeGrafter"/>
</dbReference>
<organism evidence="8 9">
    <name type="scientific">Geodia barretti</name>
    <name type="common">Barrett's horny sponge</name>
    <dbReference type="NCBI Taxonomy" id="519541"/>
    <lineage>
        <taxon>Eukaryota</taxon>
        <taxon>Metazoa</taxon>
        <taxon>Porifera</taxon>
        <taxon>Demospongiae</taxon>
        <taxon>Heteroscleromorpha</taxon>
        <taxon>Tetractinellida</taxon>
        <taxon>Astrophorina</taxon>
        <taxon>Geodiidae</taxon>
        <taxon>Geodia</taxon>
    </lineage>
</organism>
<sequence length="222" mass="25164">MDDTDVPLFPEAPAVTVEQTLAIIKPDAIHFADEIVEEIKSRGFTITQKRRLRLSPEQATDFYAEHYGKMFFPSLIAFMHSDDILVLVLAKPGAVQEWREMIGPTHPNKARQLSPESLRARYGTDQTRNAVHGSDSYFGAEREIRFMFPGTVTEPVYGGQLARDYLQAKVNPVLVQGLTQLCKQKPEDPVLQLPHLLLSAFIDRTLCHACPSRQRVCYMHLE</sequence>
<dbReference type="InterPro" id="IPR036850">
    <property type="entry name" value="NDK-like_dom_sf"/>
</dbReference>
<dbReference type="FunFam" id="3.30.70.141:FF:000010">
    <property type="entry name" value="Nucleoside diphosphate kinase 7"/>
    <property type="match status" value="1"/>
</dbReference>
<comment type="similarity">
    <text evidence="2 5 6">Belongs to the NDK family.</text>
</comment>
<proteinExistence type="inferred from homology"/>
<keyword evidence="8" id="KW-0418">Kinase</keyword>
<evidence type="ECO:0000256" key="5">
    <source>
        <dbReference type="PROSITE-ProRule" id="PRU00706"/>
    </source>
</evidence>
<comment type="caution">
    <text evidence="8">The sequence shown here is derived from an EMBL/GenBank/DDBJ whole genome shotgun (WGS) entry which is preliminary data.</text>
</comment>
<evidence type="ECO:0000256" key="4">
    <source>
        <dbReference type="ARBA" id="ARBA00023273"/>
    </source>
</evidence>
<dbReference type="InterPro" id="IPR007858">
    <property type="entry name" value="Dpy-30_motif"/>
</dbReference>
<dbReference type="PROSITE" id="PS51374">
    <property type="entry name" value="NDPK_LIKE"/>
    <property type="match status" value="1"/>
</dbReference>
<dbReference type="AlphaFoldDB" id="A0AA35TN50"/>
<feature type="active site" description="Pros-phosphohistidine intermediate" evidence="5">
    <location>
        <position position="132"/>
    </location>
</feature>
<name>A0AA35TN50_GEOBA</name>
<feature type="binding site" evidence="5">
    <location>
        <position position="71"/>
    </location>
    <ligand>
        <name>ATP</name>
        <dbReference type="ChEBI" id="CHEBI:30616"/>
    </ligand>
</feature>
<protein>
    <submittedName>
        <fullName evidence="8">Nucleoside diphosphate kinase homolog 5</fullName>
    </submittedName>
</protein>
<dbReference type="GO" id="GO:0006183">
    <property type="term" value="P:GTP biosynthetic process"/>
    <property type="evidence" value="ECO:0007669"/>
    <property type="project" value="InterPro"/>
</dbReference>
<dbReference type="GO" id="GO:0016787">
    <property type="term" value="F:hydrolase activity"/>
    <property type="evidence" value="ECO:0007669"/>
    <property type="project" value="UniProtKB-KW"/>
</dbReference>
<keyword evidence="4" id="KW-0966">Cell projection</keyword>
<accession>A0AA35TN50</accession>
<dbReference type="PANTHER" id="PTHR46161:SF1">
    <property type="entry name" value="NUCLEOSIDE DIPHOSPHATE KINASE HOMOLOG 5"/>
    <property type="match status" value="1"/>
</dbReference>
<feature type="binding site" evidence="5">
    <location>
        <position position="25"/>
    </location>
    <ligand>
        <name>ATP</name>
        <dbReference type="ChEBI" id="CHEBI:30616"/>
    </ligand>
</feature>
<evidence type="ECO:0000256" key="6">
    <source>
        <dbReference type="RuleBase" id="RU004011"/>
    </source>
</evidence>
<dbReference type="Gene3D" id="3.30.70.141">
    <property type="entry name" value="Nucleoside diphosphate kinase-like domain"/>
    <property type="match status" value="1"/>
</dbReference>
<dbReference type="SUPFAM" id="SSF54919">
    <property type="entry name" value="Nucleoside diphosphate kinase, NDK"/>
    <property type="match status" value="1"/>
</dbReference>
<dbReference type="PRINTS" id="PR01243">
    <property type="entry name" value="NUCDPKINASE"/>
</dbReference>
<dbReference type="GO" id="GO:0005929">
    <property type="term" value="C:cilium"/>
    <property type="evidence" value="ECO:0007669"/>
    <property type="project" value="UniProtKB-SubCell"/>
</dbReference>
<feature type="binding site" evidence="5">
    <location>
        <position position="119"/>
    </location>
    <ligand>
        <name>ATP</name>
        <dbReference type="ChEBI" id="CHEBI:30616"/>
    </ligand>
</feature>
<evidence type="ECO:0000259" key="7">
    <source>
        <dbReference type="SMART" id="SM00562"/>
    </source>
</evidence>
<evidence type="ECO:0000256" key="1">
    <source>
        <dbReference type="ARBA" id="ARBA00004138"/>
    </source>
</evidence>
<evidence type="ECO:0000313" key="9">
    <source>
        <dbReference type="Proteomes" id="UP001174909"/>
    </source>
</evidence>
<reference evidence="8" key="1">
    <citation type="submission" date="2023-03" db="EMBL/GenBank/DDBJ databases">
        <authorList>
            <person name="Steffen K."/>
            <person name="Cardenas P."/>
        </authorList>
    </citation>
    <scope>NUCLEOTIDE SEQUENCE</scope>
</reference>
<feature type="domain" description="Nucleoside diphosphate kinase-like" evidence="7">
    <location>
        <begin position="17"/>
        <end position="155"/>
    </location>
</feature>
<feature type="binding site" evidence="5">
    <location>
        <position position="99"/>
    </location>
    <ligand>
        <name>ATP</name>
        <dbReference type="ChEBI" id="CHEBI:30616"/>
    </ligand>
</feature>
<keyword evidence="9" id="KW-1185">Reference proteome</keyword>
<dbReference type="InterPro" id="IPR001564">
    <property type="entry name" value="Nucleoside_diP_kinase"/>
</dbReference>
<gene>
    <name evidence="8" type="ORF">GBAR_LOCUS27540</name>
</gene>
<dbReference type="Gene3D" id="1.20.890.10">
    <property type="entry name" value="cAMP-dependent protein kinase regulatory subunit, dimerization-anchoring domain"/>
    <property type="match status" value="1"/>
</dbReference>
<dbReference type="SMART" id="SM00562">
    <property type="entry name" value="NDK"/>
    <property type="match status" value="1"/>
</dbReference>